<dbReference type="InterPro" id="IPR036291">
    <property type="entry name" value="NAD(P)-bd_dom_sf"/>
</dbReference>
<dbReference type="OrthoDB" id="9810734at2"/>
<dbReference type="SUPFAM" id="SSF51735">
    <property type="entry name" value="NAD(P)-binding Rossmann-fold domains"/>
    <property type="match status" value="1"/>
</dbReference>
<sequence>MKIEGKHALVTGGAAGIGLEITRALIAAGASVLVVGRDRAKLDAIRNATARVETFAADLADARERERLLAHISAASPPLDILVNNAGTMQYFALTGPDAQDRIDRELALDLHAPIHLAIALLPRFLERPEAAIVNVTTGLVYAPFGNTPGYSAAKGGLHAFTRSLRWQTRNTRLQVVDLLPPAVATSLTARYDGPKISPDKVAAALLDGLRTGREEVRPGHTKALYAMSRIAPGFIFRALNKQADKVPLD</sequence>
<reference evidence="5 6" key="2">
    <citation type="submission" date="2019-02" db="EMBL/GenBank/DDBJ databases">
        <title>'Lichenibacterium ramalinii' gen. nov. sp. nov., 'Lichenibacterium minor' gen. nov. sp. nov.</title>
        <authorList>
            <person name="Pankratov T."/>
        </authorList>
    </citation>
    <scope>NUCLEOTIDE SEQUENCE [LARGE SCALE GENOMIC DNA]</scope>
    <source>
        <strain evidence="5 6">RmlP026</strain>
    </source>
</reference>
<reference evidence="5 6" key="1">
    <citation type="submission" date="2018-12" db="EMBL/GenBank/DDBJ databases">
        <authorList>
            <person name="Grouzdev D.S."/>
            <person name="Krutkina M.S."/>
        </authorList>
    </citation>
    <scope>NUCLEOTIDE SEQUENCE [LARGE SCALE GENOMIC DNA]</scope>
    <source>
        <strain evidence="5 6">RmlP026</strain>
    </source>
</reference>
<organism evidence="5 6">
    <name type="scientific">Lichenibacterium minor</name>
    <dbReference type="NCBI Taxonomy" id="2316528"/>
    <lineage>
        <taxon>Bacteria</taxon>
        <taxon>Pseudomonadati</taxon>
        <taxon>Pseudomonadota</taxon>
        <taxon>Alphaproteobacteria</taxon>
        <taxon>Hyphomicrobiales</taxon>
        <taxon>Lichenihabitantaceae</taxon>
        <taxon>Lichenibacterium</taxon>
    </lineage>
</organism>
<comment type="caution">
    <text evidence="5">The sequence shown here is derived from an EMBL/GenBank/DDBJ whole genome shotgun (WGS) entry which is preliminary data.</text>
</comment>
<dbReference type="InterPro" id="IPR057326">
    <property type="entry name" value="KR_dom"/>
</dbReference>
<proteinExistence type="inferred from homology"/>
<comment type="similarity">
    <text evidence="1 3">Belongs to the short-chain dehydrogenases/reductases (SDR) family.</text>
</comment>
<keyword evidence="6" id="KW-1185">Reference proteome</keyword>
<protein>
    <submittedName>
        <fullName evidence="5">SDR family NAD(P)-dependent oxidoreductase</fullName>
    </submittedName>
</protein>
<evidence type="ECO:0000259" key="4">
    <source>
        <dbReference type="SMART" id="SM00822"/>
    </source>
</evidence>
<evidence type="ECO:0000256" key="1">
    <source>
        <dbReference type="ARBA" id="ARBA00006484"/>
    </source>
</evidence>
<dbReference type="Gene3D" id="3.40.50.720">
    <property type="entry name" value="NAD(P)-binding Rossmann-like Domain"/>
    <property type="match status" value="1"/>
</dbReference>
<evidence type="ECO:0000256" key="3">
    <source>
        <dbReference type="RuleBase" id="RU000363"/>
    </source>
</evidence>
<dbReference type="SMART" id="SM00822">
    <property type="entry name" value="PKS_KR"/>
    <property type="match status" value="1"/>
</dbReference>
<gene>
    <name evidence="5" type="ORF">D3273_20670</name>
</gene>
<dbReference type="RefSeq" id="WP_129228788.1">
    <property type="nucleotide sequence ID" value="NZ_QYBB01000032.1"/>
</dbReference>
<dbReference type="PRINTS" id="PR00081">
    <property type="entry name" value="GDHRDH"/>
</dbReference>
<feature type="domain" description="Ketoreductase" evidence="4">
    <location>
        <begin position="6"/>
        <end position="234"/>
    </location>
</feature>
<dbReference type="Pfam" id="PF00106">
    <property type="entry name" value="adh_short"/>
    <property type="match status" value="1"/>
</dbReference>
<dbReference type="Proteomes" id="UP000290759">
    <property type="component" value="Unassembled WGS sequence"/>
</dbReference>
<dbReference type="AlphaFoldDB" id="A0A4Q2U2Z6"/>
<evidence type="ECO:0000313" key="5">
    <source>
        <dbReference type="EMBL" id="RYC30108.1"/>
    </source>
</evidence>
<keyword evidence="2" id="KW-0560">Oxidoreductase</keyword>
<evidence type="ECO:0000313" key="6">
    <source>
        <dbReference type="Proteomes" id="UP000290759"/>
    </source>
</evidence>
<dbReference type="InterPro" id="IPR002347">
    <property type="entry name" value="SDR_fam"/>
</dbReference>
<accession>A0A4Q2U2Z6</accession>
<dbReference type="PRINTS" id="PR00080">
    <property type="entry name" value="SDRFAMILY"/>
</dbReference>
<dbReference type="GO" id="GO:0016491">
    <property type="term" value="F:oxidoreductase activity"/>
    <property type="evidence" value="ECO:0007669"/>
    <property type="project" value="UniProtKB-KW"/>
</dbReference>
<name>A0A4Q2U2Z6_9HYPH</name>
<dbReference type="PANTHER" id="PTHR44196:SF1">
    <property type="entry name" value="DEHYDROGENASE_REDUCTASE SDR FAMILY MEMBER 7B"/>
    <property type="match status" value="1"/>
</dbReference>
<dbReference type="GO" id="GO:0016020">
    <property type="term" value="C:membrane"/>
    <property type="evidence" value="ECO:0007669"/>
    <property type="project" value="TreeGrafter"/>
</dbReference>
<dbReference type="PANTHER" id="PTHR44196">
    <property type="entry name" value="DEHYDROGENASE/REDUCTASE SDR FAMILY MEMBER 7B"/>
    <property type="match status" value="1"/>
</dbReference>
<evidence type="ECO:0000256" key="2">
    <source>
        <dbReference type="ARBA" id="ARBA00023002"/>
    </source>
</evidence>
<dbReference type="EMBL" id="QYBB01000032">
    <property type="protein sequence ID" value="RYC30108.1"/>
    <property type="molecule type" value="Genomic_DNA"/>
</dbReference>